<keyword evidence="14" id="KW-1185">Reference proteome</keyword>
<keyword evidence="5 9" id="KW-0560">Oxidoreductase</keyword>
<feature type="domain" description="1-deoxy-D-xylulose 5-phosphate reductoisomerase N-terminal" evidence="10">
    <location>
        <begin position="4"/>
        <end position="129"/>
    </location>
</feature>
<dbReference type="Pfam" id="PF02670">
    <property type="entry name" value="DXP_reductoisom"/>
    <property type="match status" value="1"/>
</dbReference>
<dbReference type="AlphaFoldDB" id="A0A1I0SEV6"/>
<dbReference type="NCBIfam" id="NF009114">
    <property type="entry name" value="PRK12464.1"/>
    <property type="match status" value="1"/>
</dbReference>
<dbReference type="SUPFAM" id="SSF51735">
    <property type="entry name" value="NAD(P)-binding Rossmann-fold domains"/>
    <property type="match status" value="1"/>
</dbReference>
<dbReference type="Proteomes" id="UP000198979">
    <property type="component" value="Unassembled WGS sequence"/>
</dbReference>
<reference evidence="14" key="1">
    <citation type="submission" date="2016-10" db="EMBL/GenBank/DDBJ databases">
        <authorList>
            <person name="Varghese N."/>
            <person name="Submissions S."/>
        </authorList>
    </citation>
    <scope>NUCLEOTIDE SEQUENCE [LARGE SCALE GENOMIC DNA]</scope>
    <source>
        <strain evidence="14">K1</strain>
    </source>
</reference>
<feature type="binding site" evidence="9">
    <location>
        <position position="36"/>
    </location>
    <ligand>
        <name>NADPH</name>
        <dbReference type="ChEBI" id="CHEBI:57783"/>
    </ligand>
</feature>
<feature type="binding site" evidence="9">
    <location>
        <position position="148"/>
    </location>
    <ligand>
        <name>1-deoxy-D-xylulose 5-phosphate</name>
        <dbReference type="ChEBI" id="CHEBI:57792"/>
    </ligand>
</feature>
<feature type="binding site" evidence="9">
    <location>
        <position position="13"/>
    </location>
    <ligand>
        <name>NADPH</name>
        <dbReference type="ChEBI" id="CHEBI:57783"/>
    </ligand>
</feature>
<dbReference type="NCBIfam" id="TIGR00243">
    <property type="entry name" value="Dxr"/>
    <property type="match status" value="1"/>
</dbReference>
<feature type="binding site" evidence="9">
    <location>
        <position position="218"/>
    </location>
    <ligand>
        <name>1-deoxy-D-xylulose 5-phosphate</name>
        <dbReference type="ChEBI" id="CHEBI:57792"/>
    </ligand>
</feature>
<feature type="binding site" evidence="9">
    <location>
        <position position="196"/>
    </location>
    <ligand>
        <name>1-deoxy-D-xylulose 5-phosphate</name>
        <dbReference type="ChEBI" id="CHEBI:57792"/>
    </ligand>
</feature>
<comment type="function">
    <text evidence="9">Catalyzes the NADPH-dependent rearrangement and reduction of 1-deoxy-D-xylulose-5-phosphate (DXP) to 2-C-methyl-D-erythritol 4-phosphate (MEP).</text>
</comment>
<comment type="cofactor">
    <cofactor evidence="9">
        <name>Mg(2+)</name>
        <dbReference type="ChEBI" id="CHEBI:18420"/>
    </cofactor>
    <cofactor evidence="9">
        <name>Mn(2+)</name>
        <dbReference type="ChEBI" id="CHEBI:29035"/>
    </cofactor>
</comment>
<feature type="binding site" evidence="9">
    <location>
        <position position="218"/>
    </location>
    <ligand>
        <name>Mn(2+)</name>
        <dbReference type="ChEBI" id="CHEBI:29035"/>
    </ligand>
</feature>
<comment type="similarity">
    <text evidence="2 9">Belongs to the DXR family.</text>
</comment>
<dbReference type="PIRSF" id="PIRSF006205">
    <property type="entry name" value="Dxp_reductismrs"/>
    <property type="match status" value="1"/>
</dbReference>
<feature type="binding site" evidence="9">
    <location>
        <position position="11"/>
    </location>
    <ligand>
        <name>NADPH</name>
        <dbReference type="ChEBI" id="CHEBI:57783"/>
    </ligand>
</feature>
<keyword evidence="3 9" id="KW-0479">Metal-binding</keyword>
<dbReference type="InterPro" id="IPR013644">
    <property type="entry name" value="DXP_reductoisomerase_C"/>
</dbReference>
<evidence type="ECO:0000256" key="5">
    <source>
        <dbReference type="ARBA" id="ARBA00023002"/>
    </source>
</evidence>
<evidence type="ECO:0000259" key="12">
    <source>
        <dbReference type="Pfam" id="PF13288"/>
    </source>
</evidence>
<dbReference type="GO" id="GO:0016853">
    <property type="term" value="F:isomerase activity"/>
    <property type="evidence" value="ECO:0007669"/>
    <property type="project" value="UniProtKB-KW"/>
</dbReference>
<evidence type="ECO:0000256" key="4">
    <source>
        <dbReference type="ARBA" id="ARBA00022857"/>
    </source>
</evidence>
<comment type="catalytic activity">
    <reaction evidence="8">
        <text>2-C-methyl-D-erythritol 4-phosphate + NADP(+) = 1-deoxy-D-xylulose 5-phosphate + NADPH + H(+)</text>
        <dbReference type="Rhea" id="RHEA:13717"/>
        <dbReference type="ChEBI" id="CHEBI:15378"/>
        <dbReference type="ChEBI" id="CHEBI:57783"/>
        <dbReference type="ChEBI" id="CHEBI:57792"/>
        <dbReference type="ChEBI" id="CHEBI:58262"/>
        <dbReference type="ChEBI" id="CHEBI:58349"/>
        <dbReference type="EC" id="1.1.1.267"/>
    </reaction>
    <physiologicalReaction direction="right-to-left" evidence="8">
        <dbReference type="Rhea" id="RHEA:13719"/>
    </physiologicalReaction>
</comment>
<dbReference type="Gene3D" id="3.40.50.720">
    <property type="entry name" value="NAD(P)-binding Rossmann-like Domain"/>
    <property type="match status" value="1"/>
</dbReference>
<evidence type="ECO:0000259" key="10">
    <source>
        <dbReference type="Pfam" id="PF02670"/>
    </source>
</evidence>
<dbReference type="SUPFAM" id="SSF69055">
    <property type="entry name" value="1-deoxy-D-xylulose-5-phosphate reductoisomerase, C-terminal domain"/>
    <property type="match status" value="1"/>
</dbReference>
<feature type="binding site" evidence="9">
    <location>
        <position position="214"/>
    </location>
    <ligand>
        <name>1-deoxy-D-xylulose 5-phosphate</name>
        <dbReference type="ChEBI" id="CHEBI:57792"/>
    </ligand>
</feature>
<name>A0A1I0SEV6_9BACL</name>
<feature type="binding site" evidence="9">
    <location>
        <position position="122"/>
    </location>
    <ligand>
        <name>1-deoxy-D-xylulose 5-phosphate</name>
        <dbReference type="ChEBI" id="CHEBI:57792"/>
    </ligand>
</feature>
<feature type="binding site" evidence="9">
    <location>
        <position position="12"/>
    </location>
    <ligand>
        <name>NADPH</name>
        <dbReference type="ChEBI" id="CHEBI:57783"/>
    </ligand>
</feature>
<dbReference type="RefSeq" id="WP_425265900.1">
    <property type="nucleotide sequence ID" value="NZ_FOJQ01000001.1"/>
</dbReference>
<accession>A0A1I0SEV6</accession>
<dbReference type="HAMAP" id="MF_00183">
    <property type="entry name" value="DXP_reductoisom"/>
    <property type="match status" value="1"/>
</dbReference>
<sequence length="381" mass="42214">MRAISLLGATGSIGMQTLDVIRAHRDAFCLVAFSAGRNIEQARMIIEQFSPKIVCVAQKEDADMLQREYIGRVRIVSGEDGLIEVATVEQADIVVNAVVGSVGLVPTLKAIEAGKTIALANKETLVTAGHLVMKHAAAYGVSILPIDSEHSAIFQCLQGEKQKNVECIILTASGGSFRDRTREQLQHVTVAEALKHPNWSMGAKITIDSATMMNKGFEVIEAHWLFHLPYEQIHVLLHKESIIHSMVQFHDGSVIAQLGTPDMRVPIQYALTYPDRFPLHIERLNLAEVATLHFQKVDMNRFRCLQFAYEAGKIGGTMPTVLNAANEEAVAAFLAGQISFLAIEQYIEQAMERHVPIADPDLDTIRMIDRETRQFVKSLHI</sequence>
<dbReference type="EMBL" id="FOJQ01000001">
    <property type="protein sequence ID" value="SFA38042.1"/>
    <property type="molecule type" value="Genomic_DNA"/>
</dbReference>
<organism evidence="13 14">
    <name type="scientific">Anoxybacillus pushchinoensis</name>
    <dbReference type="NCBI Taxonomy" id="150248"/>
    <lineage>
        <taxon>Bacteria</taxon>
        <taxon>Bacillati</taxon>
        <taxon>Bacillota</taxon>
        <taxon>Bacilli</taxon>
        <taxon>Bacillales</taxon>
        <taxon>Anoxybacillaceae</taxon>
        <taxon>Anoxybacillus</taxon>
    </lineage>
</organism>
<evidence type="ECO:0000256" key="1">
    <source>
        <dbReference type="ARBA" id="ARBA00005094"/>
    </source>
</evidence>
<keyword evidence="7 9" id="KW-0414">Isoprene biosynthesis</keyword>
<feature type="binding site" evidence="9">
    <location>
        <position position="121"/>
    </location>
    <ligand>
        <name>NADPH</name>
        <dbReference type="ChEBI" id="CHEBI:57783"/>
    </ligand>
</feature>
<feature type="binding site" evidence="9">
    <location>
        <position position="37"/>
    </location>
    <ligand>
        <name>NADPH</name>
        <dbReference type="ChEBI" id="CHEBI:57783"/>
    </ligand>
</feature>
<evidence type="ECO:0000313" key="13">
    <source>
        <dbReference type="EMBL" id="SFA38042.1"/>
    </source>
</evidence>
<evidence type="ECO:0000256" key="7">
    <source>
        <dbReference type="ARBA" id="ARBA00023229"/>
    </source>
</evidence>
<protein>
    <recommendedName>
        <fullName evidence="9">1-deoxy-D-xylulose 5-phosphate reductoisomerase</fullName>
        <shortName evidence="9">DXP reductoisomerase</shortName>
        <ecNumber evidence="9">1.1.1.267</ecNumber>
    </recommendedName>
    <alternativeName>
        <fullName evidence="9">1-deoxyxylulose-5-phosphate reductoisomerase</fullName>
    </alternativeName>
    <alternativeName>
        <fullName evidence="9">2-C-methyl-D-erythritol 4-phosphate synthase</fullName>
    </alternativeName>
</protein>
<dbReference type="SUPFAM" id="SSF55347">
    <property type="entry name" value="Glyceraldehyde-3-phosphate dehydrogenase-like, C-terminal domain"/>
    <property type="match status" value="1"/>
</dbReference>
<comment type="pathway">
    <text evidence="1 9">Isoprenoid biosynthesis; isopentenyl diphosphate biosynthesis via DXP pathway; isopentenyl diphosphate from 1-deoxy-D-xylulose 5-phosphate: step 1/6.</text>
</comment>
<feature type="binding site" evidence="9">
    <location>
        <position position="215"/>
    </location>
    <ligand>
        <name>1-deoxy-D-xylulose 5-phosphate</name>
        <dbReference type="ChEBI" id="CHEBI:57792"/>
    </ligand>
</feature>
<feature type="domain" description="1-deoxy-D-xylulose 5-phosphate reductoisomerase C-terminal" evidence="11">
    <location>
        <begin position="143"/>
        <end position="226"/>
    </location>
</feature>
<dbReference type="EC" id="1.1.1.267" evidence="9"/>
<dbReference type="GO" id="GO:0030145">
    <property type="term" value="F:manganese ion binding"/>
    <property type="evidence" value="ECO:0007669"/>
    <property type="project" value="TreeGrafter"/>
</dbReference>
<evidence type="ECO:0000256" key="9">
    <source>
        <dbReference type="HAMAP-Rule" id="MF_00183"/>
    </source>
</evidence>
<dbReference type="InterPro" id="IPR036291">
    <property type="entry name" value="NAD(P)-bd_dom_sf"/>
</dbReference>
<keyword evidence="13" id="KW-0413">Isomerase</keyword>
<feature type="binding site" evidence="9">
    <location>
        <position position="149"/>
    </location>
    <ligand>
        <name>1-deoxy-D-xylulose 5-phosphate</name>
        <dbReference type="ChEBI" id="CHEBI:57792"/>
    </ligand>
</feature>
<evidence type="ECO:0000313" key="14">
    <source>
        <dbReference type="Proteomes" id="UP000198979"/>
    </source>
</evidence>
<dbReference type="FunFam" id="3.40.50.720:FF:000045">
    <property type="entry name" value="1-deoxy-D-xylulose 5-phosphate reductoisomerase"/>
    <property type="match status" value="1"/>
</dbReference>
<dbReference type="GO" id="GO:0051484">
    <property type="term" value="P:isopentenyl diphosphate biosynthetic process, methylerythritol 4-phosphate pathway involved in terpenoid biosynthetic process"/>
    <property type="evidence" value="ECO:0007669"/>
    <property type="project" value="TreeGrafter"/>
</dbReference>
<dbReference type="InterPro" id="IPR013512">
    <property type="entry name" value="DXP_reductoisomerase_N"/>
</dbReference>
<evidence type="ECO:0000259" key="11">
    <source>
        <dbReference type="Pfam" id="PF08436"/>
    </source>
</evidence>
<proteinExistence type="inferred from homology"/>
<dbReference type="Pfam" id="PF08436">
    <property type="entry name" value="DXP_redisom_C"/>
    <property type="match status" value="1"/>
</dbReference>
<feature type="binding site" evidence="9">
    <location>
        <position position="38"/>
    </location>
    <ligand>
        <name>NADPH</name>
        <dbReference type="ChEBI" id="CHEBI:57783"/>
    </ligand>
</feature>
<dbReference type="InterPro" id="IPR036169">
    <property type="entry name" value="DXPR_C_sf"/>
</dbReference>
<dbReference type="InterPro" id="IPR003821">
    <property type="entry name" value="DXP_reductoisomerase"/>
</dbReference>
<evidence type="ECO:0000256" key="6">
    <source>
        <dbReference type="ARBA" id="ARBA00023211"/>
    </source>
</evidence>
<dbReference type="GO" id="GO:0070402">
    <property type="term" value="F:NADPH binding"/>
    <property type="evidence" value="ECO:0007669"/>
    <property type="project" value="InterPro"/>
</dbReference>
<feature type="binding site" evidence="9">
    <location>
        <position position="173"/>
    </location>
    <ligand>
        <name>1-deoxy-D-xylulose 5-phosphate</name>
        <dbReference type="ChEBI" id="CHEBI:57792"/>
    </ligand>
</feature>
<feature type="binding site" evidence="9">
    <location>
        <position position="10"/>
    </location>
    <ligand>
        <name>NADPH</name>
        <dbReference type="ChEBI" id="CHEBI:57783"/>
    </ligand>
</feature>
<dbReference type="PANTHER" id="PTHR30525:SF0">
    <property type="entry name" value="1-DEOXY-D-XYLULOSE 5-PHOSPHATE REDUCTOISOMERASE, CHLOROPLASTIC"/>
    <property type="match status" value="1"/>
</dbReference>
<dbReference type="InterPro" id="IPR026877">
    <property type="entry name" value="DXPR_C"/>
</dbReference>
<feature type="binding site" evidence="9">
    <location>
        <position position="123"/>
    </location>
    <ligand>
        <name>NADPH</name>
        <dbReference type="ChEBI" id="CHEBI:57783"/>
    </ligand>
</feature>
<keyword evidence="6 9" id="KW-0464">Manganese</keyword>
<dbReference type="Pfam" id="PF13288">
    <property type="entry name" value="DXPR_C"/>
    <property type="match status" value="1"/>
</dbReference>
<keyword evidence="4 9" id="KW-0521">NADP</keyword>
<dbReference type="GO" id="GO:0030604">
    <property type="term" value="F:1-deoxy-D-xylulose-5-phosphate reductoisomerase activity"/>
    <property type="evidence" value="ECO:0007669"/>
    <property type="project" value="UniProtKB-UniRule"/>
</dbReference>
<dbReference type="PANTHER" id="PTHR30525">
    <property type="entry name" value="1-DEOXY-D-XYLULOSE 5-PHOSPHATE REDUCTOISOMERASE"/>
    <property type="match status" value="1"/>
</dbReference>
<evidence type="ECO:0000256" key="2">
    <source>
        <dbReference type="ARBA" id="ARBA00006825"/>
    </source>
</evidence>
<feature type="binding site" evidence="9">
    <location>
        <position position="209"/>
    </location>
    <ligand>
        <name>1-deoxy-D-xylulose 5-phosphate</name>
        <dbReference type="ChEBI" id="CHEBI:57792"/>
    </ligand>
</feature>
<feature type="binding site" evidence="9">
    <location>
        <position position="147"/>
    </location>
    <ligand>
        <name>Mn(2+)</name>
        <dbReference type="ChEBI" id="CHEBI:29035"/>
    </ligand>
</feature>
<dbReference type="STRING" id="150248.SAMN05216169_100137"/>
<feature type="binding site" evidence="9">
    <location>
        <position position="202"/>
    </location>
    <ligand>
        <name>NADPH</name>
        <dbReference type="ChEBI" id="CHEBI:57783"/>
    </ligand>
</feature>
<dbReference type="Gene3D" id="1.10.1740.10">
    <property type="match status" value="1"/>
</dbReference>
<feature type="domain" description="DXP reductoisomerase C-terminal" evidence="12">
    <location>
        <begin position="258"/>
        <end position="374"/>
    </location>
</feature>
<feature type="binding site" evidence="9">
    <location>
        <position position="149"/>
    </location>
    <ligand>
        <name>Mn(2+)</name>
        <dbReference type="ChEBI" id="CHEBI:29035"/>
    </ligand>
</feature>
<evidence type="ECO:0000256" key="3">
    <source>
        <dbReference type="ARBA" id="ARBA00022723"/>
    </source>
</evidence>
<evidence type="ECO:0000256" key="8">
    <source>
        <dbReference type="ARBA" id="ARBA00048543"/>
    </source>
</evidence>
<keyword evidence="9" id="KW-0460">Magnesium</keyword>
<gene>
    <name evidence="9" type="primary">dxr</name>
    <name evidence="13" type="ORF">SAMN05216169_100137</name>
</gene>
<dbReference type="UniPathway" id="UPA00056">
    <property type="reaction ID" value="UER00092"/>
</dbReference>